<protein>
    <submittedName>
        <fullName evidence="2">Helix-turn-helix domain-containing protein</fullName>
    </submittedName>
</protein>
<feature type="domain" description="HTH cro/C1-type" evidence="1">
    <location>
        <begin position="8"/>
        <end position="62"/>
    </location>
</feature>
<keyword evidence="3" id="KW-1185">Reference proteome</keyword>
<dbReference type="GO" id="GO:0003677">
    <property type="term" value="F:DNA binding"/>
    <property type="evidence" value="ECO:0007669"/>
    <property type="project" value="InterPro"/>
</dbReference>
<dbReference type="SUPFAM" id="SSF47413">
    <property type="entry name" value="lambda repressor-like DNA-binding domains"/>
    <property type="match status" value="1"/>
</dbReference>
<dbReference type="InterPro" id="IPR010982">
    <property type="entry name" value="Lambda_DNA-bd_dom_sf"/>
</dbReference>
<accession>A0A9J6ZPG3</accession>
<evidence type="ECO:0000313" key="2">
    <source>
        <dbReference type="EMBL" id="URW79523.1"/>
    </source>
</evidence>
<dbReference type="EMBL" id="CP098400">
    <property type="protein sequence ID" value="URW79523.1"/>
    <property type="molecule type" value="Genomic_DNA"/>
</dbReference>
<evidence type="ECO:0000259" key="1">
    <source>
        <dbReference type="PROSITE" id="PS50943"/>
    </source>
</evidence>
<dbReference type="Pfam" id="PF01381">
    <property type="entry name" value="HTH_3"/>
    <property type="match status" value="1"/>
</dbReference>
<dbReference type="Gene3D" id="1.10.260.40">
    <property type="entry name" value="lambda repressor-like DNA-binding domains"/>
    <property type="match status" value="1"/>
</dbReference>
<organism evidence="2 3">
    <name type="scientific">Xiashengella succiniciproducens</name>
    <dbReference type="NCBI Taxonomy" id="2949635"/>
    <lineage>
        <taxon>Bacteria</taxon>
        <taxon>Pseudomonadati</taxon>
        <taxon>Bacteroidota</taxon>
        <taxon>Bacteroidia</taxon>
        <taxon>Marinilabiliales</taxon>
        <taxon>Marinilabiliaceae</taxon>
        <taxon>Xiashengella</taxon>
    </lineage>
</organism>
<dbReference type="CDD" id="cd00093">
    <property type="entry name" value="HTH_XRE"/>
    <property type="match status" value="1"/>
</dbReference>
<dbReference type="SMART" id="SM00530">
    <property type="entry name" value="HTH_XRE"/>
    <property type="match status" value="1"/>
</dbReference>
<dbReference type="RefSeq" id="WP_250723471.1">
    <property type="nucleotide sequence ID" value="NZ_CP098400.1"/>
</dbReference>
<dbReference type="AlphaFoldDB" id="A0A9J6ZPG3"/>
<dbReference type="KEGG" id="alkq:M9189_11735"/>
<proteinExistence type="predicted"/>
<dbReference type="Proteomes" id="UP001056426">
    <property type="component" value="Chromosome"/>
</dbReference>
<evidence type="ECO:0000313" key="3">
    <source>
        <dbReference type="Proteomes" id="UP001056426"/>
    </source>
</evidence>
<name>A0A9J6ZPG3_9BACT</name>
<dbReference type="PROSITE" id="PS50943">
    <property type="entry name" value="HTH_CROC1"/>
    <property type="match status" value="1"/>
</dbReference>
<dbReference type="InterPro" id="IPR001387">
    <property type="entry name" value="Cro/C1-type_HTH"/>
</dbReference>
<reference evidence="2" key="1">
    <citation type="submission" date="2022-05" db="EMBL/GenBank/DDBJ databases">
        <authorList>
            <person name="Sun X."/>
        </authorList>
    </citation>
    <scope>NUCLEOTIDE SEQUENCE</scope>
    <source>
        <strain evidence="2">Ai-910</strain>
    </source>
</reference>
<reference evidence="2" key="2">
    <citation type="submission" date="2022-06" db="EMBL/GenBank/DDBJ databases">
        <title>Xiashengella guii gen. nov. sp. nov., a bacterium isolated form anaerobic digestion tank.</title>
        <authorList>
            <person name="Huang H."/>
        </authorList>
    </citation>
    <scope>NUCLEOTIDE SEQUENCE</scope>
    <source>
        <strain evidence="2">Ai-910</strain>
    </source>
</reference>
<sequence length="113" mass="13185">MNSFGDIIRKAREEKGLFLRQVAAEMEIDQAIISKFERGDRKSTKEQVLKFAKFYKLDKEELLVAWLSDKVAYDLQNENLADKVLKAAEQKIKYKKSNASLYHTRKENQMVAI</sequence>
<gene>
    <name evidence="2" type="ORF">M9189_11735</name>
</gene>